<dbReference type="RefSeq" id="WP_100337077.1">
    <property type="nucleotide sequence ID" value="NZ_PGFA01000002.1"/>
</dbReference>
<organism evidence="3 4">
    <name type="scientific">Hymenobacter chitinivorans DSM 11115</name>
    <dbReference type="NCBI Taxonomy" id="1121954"/>
    <lineage>
        <taxon>Bacteria</taxon>
        <taxon>Pseudomonadati</taxon>
        <taxon>Bacteroidota</taxon>
        <taxon>Cytophagia</taxon>
        <taxon>Cytophagales</taxon>
        <taxon>Hymenobacteraceae</taxon>
        <taxon>Hymenobacter</taxon>
    </lineage>
</organism>
<evidence type="ECO:0000256" key="2">
    <source>
        <dbReference type="SAM" id="SignalP"/>
    </source>
</evidence>
<dbReference type="EMBL" id="PGFA01000002">
    <property type="protein sequence ID" value="PJJ54444.1"/>
    <property type="molecule type" value="Genomic_DNA"/>
</dbReference>
<keyword evidence="4" id="KW-1185">Reference proteome</keyword>
<feature type="compositionally biased region" description="Polar residues" evidence="1">
    <location>
        <begin position="70"/>
        <end position="84"/>
    </location>
</feature>
<protein>
    <submittedName>
        <fullName evidence="3">Uncharacterized protein</fullName>
    </submittedName>
</protein>
<comment type="caution">
    <text evidence="3">The sequence shown here is derived from an EMBL/GenBank/DDBJ whole genome shotgun (WGS) entry which is preliminary data.</text>
</comment>
<dbReference type="AlphaFoldDB" id="A0A2M9B921"/>
<feature type="region of interest" description="Disordered" evidence="1">
    <location>
        <begin position="16"/>
        <end position="103"/>
    </location>
</feature>
<feature type="signal peptide" evidence="2">
    <location>
        <begin position="1"/>
        <end position="20"/>
    </location>
</feature>
<evidence type="ECO:0000256" key="1">
    <source>
        <dbReference type="SAM" id="MobiDB-lite"/>
    </source>
</evidence>
<reference evidence="3 4" key="1">
    <citation type="submission" date="2017-11" db="EMBL/GenBank/DDBJ databases">
        <title>Genomic Encyclopedia of Archaeal and Bacterial Type Strains, Phase II (KMG-II): From Individual Species to Whole Genera.</title>
        <authorList>
            <person name="Goeker M."/>
        </authorList>
    </citation>
    <scope>NUCLEOTIDE SEQUENCE [LARGE SCALE GENOMIC DNA]</scope>
    <source>
        <strain evidence="3 4">DSM 11115</strain>
    </source>
</reference>
<evidence type="ECO:0000313" key="3">
    <source>
        <dbReference type="EMBL" id="PJJ54444.1"/>
    </source>
</evidence>
<accession>A0A2M9B921</accession>
<gene>
    <name evidence="3" type="ORF">CLV45_2781</name>
</gene>
<keyword evidence="2" id="KW-0732">Signal</keyword>
<feature type="chain" id="PRO_5014792901" evidence="2">
    <location>
        <begin position="21"/>
        <end position="103"/>
    </location>
</feature>
<sequence length="103" mass="10317">MKLTLVFAALLAGTVGSAAAQTSQSPNTTTPKTTQAGAKTETRSRPMNTAPATGPTRASRSSSTTKSTRQGSATGSTNSETVGKNSRGKSGTGAAKKPTTTEQ</sequence>
<dbReference type="Proteomes" id="UP000228535">
    <property type="component" value="Unassembled WGS sequence"/>
</dbReference>
<feature type="compositionally biased region" description="Low complexity" evidence="1">
    <location>
        <begin position="53"/>
        <end position="69"/>
    </location>
</feature>
<proteinExistence type="predicted"/>
<feature type="compositionally biased region" description="Polar residues" evidence="1">
    <location>
        <begin position="19"/>
        <end position="37"/>
    </location>
</feature>
<evidence type="ECO:0000313" key="4">
    <source>
        <dbReference type="Proteomes" id="UP000228535"/>
    </source>
</evidence>
<name>A0A2M9B921_9BACT</name>